<name>A0A1I2X5K9_9BACT</name>
<dbReference type="InterPro" id="IPR043129">
    <property type="entry name" value="ATPase_NBD"/>
</dbReference>
<dbReference type="PANTHER" id="PTHR18964:SF149">
    <property type="entry name" value="BIFUNCTIONAL UDP-N-ACETYLGLUCOSAMINE 2-EPIMERASE_N-ACETYLMANNOSAMINE KINASE"/>
    <property type="match status" value="1"/>
</dbReference>
<dbReference type="SUPFAM" id="SSF53067">
    <property type="entry name" value="Actin-like ATPase domain"/>
    <property type="match status" value="1"/>
</dbReference>
<accession>A0A1I2X5K9</accession>
<dbReference type="OrthoDB" id="49666at2"/>
<dbReference type="PANTHER" id="PTHR18964">
    <property type="entry name" value="ROK (REPRESSOR, ORF, KINASE) FAMILY"/>
    <property type="match status" value="1"/>
</dbReference>
<dbReference type="AlphaFoldDB" id="A0A1I2X5K9"/>
<dbReference type="Proteomes" id="UP000199642">
    <property type="component" value="Unassembled WGS sequence"/>
</dbReference>
<keyword evidence="3" id="KW-1185">Reference proteome</keyword>
<proteinExistence type="inferred from homology"/>
<gene>
    <name evidence="2" type="ORF">SAMN04487988_11660</name>
</gene>
<dbReference type="InterPro" id="IPR000600">
    <property type="entry name" value="ROK"/>
</dbReference>
<dbReference type="Gene3D" id="3.30.420.40">
    <property type="match status" value="2"/>
</dbReference>
<dbReference type="CDD" id="cd23763">
    <property type="entry name" value="ASKHA_ATPase_ROK"/>
    <property type="match status" value="1"/>
</dbReference>
<dbReference type="STRING" id="435880.SAMN04487988_11660"/>
<protein>
    <submittedName>
        <fullName evidence="2">Glucokinase</fullName>
    </submittedName>
</protein>
<comment type="similarity">
    <text evidence="1">Belongs to the ROK (NagC/XylR) family.</text>
</comment>
<evidence type="ECO:0000256" key="1">
    <source>
        <dbReference type="ARBA" id="ARBA00006479"/>
    </source>
</evidence>
<evidence type="ECO:0000313" key="3">
    <source>
        <dbReference type="Proteomes" id="UP000199642"/>
    </source>
</evidence>
<organism evidence="2 3">
    <name type="scientific">Algoriphagus hitonicola</name>
    <dbReference type="NCBI Taxonomy" id="435880"/>
    <lineage>
        <taxon>Bacteria</taxon>
        <taxon>Pseudomonadati</taxon>
        <taxon>Bacteroidota</taxon>
        <taxon>Cytophagia</taxon>
        <taxon>Cytophagales</taxon>
        <taxon>Cyclobacteriaceae</taxon>
        <taxon>Algoriphagus</taxon>
    </lineage>
</organism>
<dbReference type="GO" id="GO:0016301">
    <property type="term" value="F:kinase activity"/>
    <property type="evidence" value="ECO:0007669"/>
    <property type="project" value="UniProtKB-KW"/>
</dbReference>
<sequence>MEIIGVDIGGSHIAAASVSRVEDQVEIGELVDRNVDTFSDAKSIIDTWSQVIQSVKEYSKTSQIAIAMPGPFDYDQGISMIHDQGKMKTLFGCSICDLLADSLGISPQAISFTNDAEAFLIGESQVGAGRSFSNSIGLTLGTGLGSAIQVEEVVKDAQLWRAPFKDGIAEDYLGTAWFVNYAEQNYRLKIKGVKDLLNEEISSEIRKLIFAEFGKNLGEFLFPYLIRLQTQVLILGGKISLASSEFVPFVRDFLEHRQVSIPIIRSELEEHAALIGAAISHQEKMKSIQT</sequence>
<reference evidence="3" key="1">
    <citation type="submission" date="2016-10" db="EMBL/GenBank/DDBJ databases">
        <authorList>
            <person name="Varghese N."/>
            <person name="Submissions S."/>
        </authorList>
    </citation>
    <scope>NUCLEOTIDE SEQUENCE [LARGE SCALE GENOMIC DNA]</scope>
    <source>
        <strain evidence="3">DSM 19315</strain>
    </source>
</reference>
<evidence type="ECO:0000313" key="2">
    <source>
        <dbReference type="EMBL" id="SFH08824.1"/>
    </source>
</evidence>
<keyword evidence="2" id="KW-0418">Kinase</keyword>
<dbReference type="RefSeq" id="WP_092794028.1">
    <property type="nucleotide sequence ID" value="NZ_FOPC01000016.1"/>
</dbReference>
<dbReference type="Pfam" id="PF00480">
    <property type="entry name" value="ROK"/>
    <property type="match status" value="1"/>
</dbReference>
<keyword evidence="2" id="KW-0808">Transferase</keyword>
<dbReference type="EMBL" id="FOPC01000016">
    <property type="protein sequence ID" value="SFH08824.1"/>
    <property type="molecule type" value="Genomic_DNA"/>
</dbReference>